<name>A0A8T0W4C4_PANVG</name>
<keyword evidence="2" id="KW-1185">Reference proteome</keyword>
<evidence type="ECO:0000313" key="1">
    <source>
        <dbReference type="EMBL" id="KAG2639463.1"/>
    </source>
</evidence>
<protein>
    <submittedName>
        <fullName evidence="1">Uncharacterized protein</fullName>
    </submittedName>
</protein>
<proteinExistence type="predicted"/>
<gene>
    <name evidence="1" type="ORF">PVAP13_2KG011128</name>
</gene>
<dbReference type="EMBL" id="CM029039">
    <property type="protein sequence ID" value="KAG2639463.1"/>
    <property type="molecule type" value="Genomic_DNA"/>
</dbReference>
<dbReference type="AlphaFoldDB" id="A0A8T0W4C4"/>
<reference evidence="1" key="1">
    <citation type="submission" date="2020-05" db="EMBL/GenBank/DDBJ databases">
        <title>WGS assembly of Panicum virgatum.</title>
        <authorList>
            <person name="Lovell J.T."/>
            <person name="Jenkins J."/>
            <person name="Shu S."/>
            <person name="Juenger T.E."/>
            <person name="Schmutz J."/>
        </authorList>
    </citation>
    <scope>NUCLEOTIDE SEQUENCE</scope>
    <source>
        <strain evidence="1">AP13</strain>
    </source>
</reference>
<accession>A0A8T0W4C4</accession>
<organism evidence="1 2">
    <name type="scientific">Panicum virgatum</name>
    <name type="common">Blackwell switchgrass</name>
    <dbReference type="NCBI Taxonomy" id="38727"/>
    <lineage>
        <taxon>Eukaryota</taxon>
        <taxon>Viridiplantae</taxon>
        <taxon>Streptophyta</taxon>
        <taxon>Embryophyta</taxon>
        <taxon>Tracheophyta</taxon>
        <taxon>Spermatophyta</taxon>
        <taxon>Magnoliopsida</taxon>
        <taxon>Liliopsida</taxon>
        <taxon>Poales</taxon>
        <taxon>Poaceae</taxon>
        <taxon>PACMAD clade</taxon>
        <taxon>Panicoideae</taxon>
        <taxon>Panicodae</taxon>
        <taxon>Paniceae</taxon>
        <taxon>Panicinae</taxon>
        <taxon>Panicum</taxon>
        <taxon>Panicum sect. Hiantes</taxon>
    </lineage>
</organism>
<evidence type="ECO:0000313" key="2">
    <source>
        <dbReference type="Proteomes" id="UP000823388"/>
    </source>
</evidence>
<dbReference type="Proteomes" id="UP000823388">
    <property type="component" value="Chromosome 2K"/>
</dbReference>
<comment type="caution">
    <text evidence="1">The sequence shown here is derived from an EMBL/GenBank/DDBJ whole genome shotgun (WGS) entry which is preliminary data.</text>
</comment>
<sequence>MSELEGEDKLEPLSPFPLHKIIHRFGLGPFNHGLVVYNFRKFLR</sequence>